<dbReference type="AlphaFoldDB" id="A0A7U2FI36"/>
<dbReference type="Proteomes" id="UP000663193">
    <property type="component" value="Chromosome 17"/>
</dbReference>
<reference evidence="3" key="1">
    <citation type="journal article" date="2021" name="BMC Genomics">
        <title>Chromosome-level genome assembly and manually-curated proteome of model necrotroph Parastagonospora nodorum Sn15 reveals a genome-wide trove of candidate effector homologs, and redundancy of virulence-related functions within an accessory chromosome.</title>
        <authorList>
            <person name="Bertazzoni S."/>
            <person name="Jones D.A.B."/>
            <person name="Phan H.T."/>
            <person name="Tan K.-C."/>
            <person name="Hane J.K."/>
        </authorList>
    </citation>
    <scope>NUCLEOTIDE SEQUENCE [LARGE SCALE GENOMIC DNA]</scope>
    <source>
        <strain evidence="3">SN15 / ATCC MYA-4574 / FGSC 10173)</strain>
    </source>
</reference>
<protein>
    <submittedName>
        <fullName evidence="2">Uncharacterized protein</fullName>
    </submittedName>
</protein>
<feature type="region of interest" description="Disordered" evidence="1">
    <location>
        <begin position="1"/>
        <end position="51"/>
    </location>
</feature>
<feature type="compositionally biased region" description="Acidic residues" evidence="1">
    <location>
        <begin position="98"/>
        <end position="126"/>
    </location>
</feature>
<dbReference type="EMBL" id="CP069039">
    <property type="protein sequence ID" value="QRD04719.1"/>
    <property type="molecule type" value="Genomic_DNA"/>
</dbReference>
<evidence type="ECO:0000256" key="1">
    <source>
        <dbReference type="SAM" id="MobiDB-lite"/>
    </source>
</evidence>
<feature type="compositionally biased region" description="Acidic residues" evidence="1">
    <location>
        <begin position="209"/>
        <end position="219"/>
    </location>
</feature>
<organism evidence="2 3">
    <name type="scientific">Phaeosphaeria nodorum (strain SN15 / ATCC MYA-4574 / FGSC 10173)</name>
    <name type="common">Glume blotch fungus</name>
    <name type="synonym">Parastagonospora nodorum</name>
    <dbReference type="NCBI Taxonomy" id="321614"/>
    <lineage>
        <taxon>Eukaryota</taxon>
        <taxon>Fungi</taxon>
        <taxon>Dikarya</taxon>
        <taxon>Ascomycota</taxon>
        <taxon>Pezizomycotina</taxon>
        <taxon>Dothideomycetes</taxon>
        <taxon>Pleosporomycetidae</taxon>
        <taxon>Pleosporales</taxon>
        <taxon>Pleosporineae</taxon>
        <taxon>Phaeosphaeriaceae</taxon>
        <taxon>Parastagonospora</taxon>
    </lineage>
</organism>
<evidence type="ECO:0000313" key="3">
    <source>
        <dbReference type="Proteomes" id="UP000663193"/>
    </source>
</evidence>
<name>A0A7U2FI36_PHANO</name>
<feature type="compositionally biased region" description="Low complexity" evidence="1">
    <location>
        <begin position="182"/>
        <end position="196"/>
    </location>
</feature>
<keyword evidence="3" id="KW-1185">Reference proteome</keyword>
<feature type="compositionally biased region" description="Acidic residues" evidence="1">
    <location>
        <begin position="156"/>
        <end position="181"/>
    </location>
</feature>
<feature type="compositionally biased region" description="Acidic residues" evidence="1">
    <location>
        <begin position="21"/>
        <end position="46"/>
    </location>
</feature>
<proteinExistence type="predicted"/>
<accession>A0A7U2FI36</accession>
<dbReference type="VEuPathDB" id="FungiDB:JI435_106550"/>
<evidence type="ECO:0000313" key="2">
    <source>
        <dbReference type="EMBL" id="QRD04719.1"/>
    </source>
</evidence>
<gene>
    <name evidence="2" type="ORF">JI435_106550</name>
</gene>
<sequence length="235" mass="24917">MSDKASKTEEELDAVQSNPETGDEGDNEGEDDGEDGETIGSSEDEAYVPPQTVAQWTELEHQTARRHSGRATFGSFLARAEATARADQAARVYSGNTSDEEDEEDEESAEDESEDEEGMSEEDAEVDPATIAMIHRRSRLPENTLGPAPGTIGAEASEDDSDDSTYVDMDSDQSSDDDGPDSDYNAGDNGNQAGNNSRNGSVDNPGEGPDGEVSDDESTESTASKDSGLMDVGKD</sequence>
<feature type="region of interest" description="Disordered" evidence="1">
    <location>
        <begin position="81"/>
        <end position="235"/>
    </location>
</feature>
<dbReference type="OMA" id="HQTARRH"/>
<feature type="compositionally biased region" description="Low complexity" evidence="1">
    <location>
        <begin position="81"/>
        <end position="91"/>
    </location>
</feature>